<name>A0A5R8KGR7_9BACT</name>
<dbReference type="RefSeq" id="WP_138085709.1">
    <property type="nucleotide sequence ID" value="NZ_VAUV01000005.1"/>
</dbReference>
<dbReference type="EMBL" id="VAUV01000005">
    <property type="protein sequence ID" value="TLD71496.1"/>
    <property type="molecule type" value="Genomic_DNA"/>
</dbReference>
<accession>A0A5R8KGR7</accession>
<comment type="caution">
    <text evidence="1">The sequence shown here is derived from an EMBL/GenBank/DDBJ whole genome shotgun (WGS) entry which is preliminary data.</text>
</comment>
<dbReference type="OrthoDB" id="8445024at2"/>
<dbReference type="AlphaFoldDB" id="A0A5R8KGR7"/>
<reference evidence="1 2" key="1">
    <citation type="submission" date="2019-05" db="EMBL/GenBank/DDBJ databases">
        <title>Verrucobacter flavum gen. nov., sp. nov. a new member of the family Verrucomicrobiaceae.</title>
        <authorList>
            <person name="Szuroczki S."/>
            <person name="Abbaszade G."/>
            <person name="Szabo A."/>
            <person name="Felfoldi T."/>
            <person name="Schumann P."/>
            <person name="Boka K."/>
            <person name="Keki Z."/>
            <person name="Toumi M."/>
            <person name="Toth E."/>
        </authorList>
    </citation>
    <scope>NUCLEOTIDE SEQUENCE [LARGE SCALE GENOMIC DNA]</scope>
    <source>
        <strain evidence="1 2">MG-N-17</strain>
    </source>
</reference>
<keyword evidence="2" id="KW-1185">Reference proteome</keyword>
<gene>
    <name evidence="1" type="ORF">FEM03_08205</name>
</gene>
<organism evidence="1 2">
    <name type="scientific">Phragmitibacter flavus</name>
    <dbReference type="NCBI Taxonomy" id="2576071"/>
    <lineage>
        <taxon>Bacteria</taxon>
        <taxon>Pseudomonadati</taxon>
        <taxon>Verrucomicrobiota</taxon>
        <taxon>Verrucomicrobiia</taxon>
        <taxon>Verrucomicrobiales</taxon>
        <taxon>Verrucomicrobiaceae</taxon>
        <taxon>Phragmitibacter</taxon>
    </lineage>
</organism>
<sequence>MRTLSPTSIRDDFLAALVDVETTFQAAESAGINAAGMKLITEFSFLSAAILFEGYISDLFVAYINRDSSVFSAHLVGKMVIETIDPHAKRAKSLATISIHQRLTAADIRSVLDSRDYNITFPTVAEMKTGAGQWLAPSFKAYFVNLTASHAAILSATKTMRNFLAHRSGASKNEMQTALAASDLPASLRRGQHTIRDVGSFLRSRPTPQESLRFNQYLQALNQIGNALCP</sequence>
<protein>
    <recommendedName>
        <fullName evidence="3">RiboL-PSP-HEPN domain-containing protein</fullName>
    </recommendedName>
</protein>
<evidence type="ECO:0008006" key="3">
    <source>
        <dbReference type="Google" id="ProtNLM"/>
    </source>
</evidence>
<evidence type="ECO:0000313" key="2">
    <source>
        <dbReference type="Proteomes" id="UP000306196"/>
    </source>
</evidence>
<evidence type="ECO:0000313" key="1">
    <source>
        <dbReference type="EMBL" id="TLD71496.1"/>
    </source>
</evidence>
<proteinExistence type="predicted"/>
<dbReference type="Proteomes" id="UP000306196">
    <property type="component" value="Unassembled WGS sequence"/>
</dbReference>